<evidence type="ECO:0000256" key="1">
    <source>
        <dbReference type="ARBA" id="ARBA00022737"/>
    </source>
</evidence>
<comment type="caution">
    <text evidence="3">The sequence shown here is derived from an EMBL/GenBank/DDBJ whole genome shotgun (WGS) entry which is preliminary data.</text>
</comment>
<sequence length="262" mass="28855">MSHSQGNVQPATDTLQRTLLVMLNLGEGKVHIVLDAMDECSERRDLIRFVKDVVTDDKLNTIQLVATGRPEQDFLGKFPRIVAEGSCIALGIASISSDIRSYGTEIVESADFERGSEQEDARKKTCHGVEQSKWNITRLCPSLVSIVDSTDGQLQDSSDTLVAYELHIAHPSVKEYILGKEGFGIRQTSVPMTLRYPTHLDIMEDADLASTCRSPFATLAAATCPSNSGSSEQLKESAAETLTFLREMTTCRLWTEANGRLR</sequence>
<name>A0A9P4YR80_9HYPO</name>
<feature type="domain" description="Nephrocystin 3-like N-terminal" evidence="2">
    <location>
        <begin position="5"/>
        <end position="69"/>
    </location>
</feature>
<evidence type="ECO:0000259" key="2">
    <source>
        <dbReference type="Pfam" id="PF24883"/>
    </source>
</evidence>
<gene>
    <name evidence="3" type="ORF">GMORB2_2579</name>
</gene>
<dbReference type="Pfam" id="PF24883">
    <property type="entry name" value="NPHP3_N"/>
    <property type="match status" value="1"/>
</dbReference>
<organism evidence="3 4">
    <name type="scientific">Geosmithia morbida</name>
    <dbReference type="NCBI Taxonomy" id="1094350"/>
    <lineage>
        <taxon>Eukaryota</taxon>
        <taxon>Fungi</taxon>
        <taxon>Dikarya</taxon>
        <taxon>Ascomycota</taxon>
        <taxon>Pezizomycotina</taxon>
        <taxon>Sordariomycetes</taxon>
        <taxon>Hypocreomycetidae</taxon>
        <taxon>Hypocreales</taxon>
        <taxon>Bionectriaceae</taxon>
        <taxon>Geosmithia</taxon>
    </lineage>
</organism>
<keyword evidence="4" id="KW-1185">Reference proteome</keyword>
<dbReference type="RefSeq" id="XP_035319744.1">
    <property type="nucleotide sequence ID" value="XM_035464558.1"/>
</dbReference>
<evidence type="ECO:0000313" key="4">
    <source>
        <dbReference type="Proteomes" id="UP000749293"/>
    </source>
</evidence>
<dbReference type="OrthoDB" id="4772757at2759"/>
<evidence type="ECO:0000313" key="3">
    <source>
        <dbReference type="EMBL" id="KAF4121092.1"/>
    </source>
</evidence>
<protein>
    <submittedName>
        <fullName evidence="3">Exodeoxyribonuclease V alpha subunit</fullName>
    </submittedName>
</protein>
<dbReference type="AlphaFoldDB" id="A0A9P4YR80"/>
<dbReference type="GeneID" id="55968809"/>
<reference evidence="3" key="1">
    <citation type="submission" date="2020-03" db="EMBL/GenBank/DDBJ databases">
        <title>Site-based positive gene gene selection in Geosmithia morbida across the United States reveals a broad range of putative effectors and factors for local host and environmental adapation.</title>
        <authorList>
            <person name="Onufrak A."/>
            <person name="Murdoch R.W."/>
            <person name="Gazis R."/>
            <person name="Huff M."/>
            <person name="Staton M."/>
            <person name="Klingeman W."/>
            <person name="Hadziabdic D."/>
        </authorList>
    </citation>
    <scope>NUCLEOTIDE SEQUENCE</scope>
    <source>
        <strain evidence="3">1262</strain>
    </source>
</reference>
<keyword evidence="1" id="KW-0677">Repeat</keyword>
<accession>A0A9P4YR80</accession>
<dbReference type="InterPro" id="IPR056884">
    <property type="entry name" value="NPHP3-like_N"/>
</dbReference>
<dbReference type="EMBL" id="JAANYQ010000014">
    <property type="protein sequence ID" value="KAF4121092.1"/>
    <property type="molecule type" value="Genomic_DNA"/>
</dbReference>
<proteinExistence type="predicted"/>
<dbReference type="Proteomes" id="UP000749293">
    <property type="component" value="Unassembled WGS sequence"/>
</dbReference>